<gene>
    <name evidence="1" type="ORF">QNI22_11490</name>
</gene>
<name>A0AAE3R5X5_9BACT</name>
<proteinExistence type="predicted"/>
<dbReference type="EMBL" id="JASJOU010000003">
    <property type="protein sequence ID" value="MDJ1501277.1"/>
    <property type="molecule type" value="Genomic_DNA"/>
</dbReference>
<evidence type="ECO:0000313" key="1">
    <source>
        <dbReference type="EMBL" id="MDJ1501277.1"/>
    </source>
</evidence>
<reference evidence="1" key="1">
    <citation type="submission" date="2023-05" db="EMBL/GenBank/DDBJ databases">
        <authorList>
            <person name="Zhang X."/>
        </authorList>
    </citation>
    <scope>NUCLEOTIDE SEQUENCE</scope>
    <source>
        <strain evidence="1">BD1B2-1</strain>
    </source>
</reference>
<dbReference type="Proteomes" id="UP001232063">
    <property type="component" value="Unassembled WGS sequence"/>
</dbReference>
<accession>A0AAE3R5X5</accession>
<dbReference type="RefSeq" id="WP_314510771.1">
    <property type="nucleotide sequence ID" value="NZ_JASJOU010000003.1"/>
</dbReference>
<protein>
    <submittedName>
        <fullName evidence="1">Uncharacterized protein</fullName>
    </submittedName>
</protein>
<keyword evidence="2" id="KW-1185">Reference proteome</keyword>
<sequence>MIKYVLPLLLLLFIIHIVTSQIVATNFVQQKFASDTVKKAITELTAELALTHPGFYHYTSKELFDAYIDSTKSTITDSVSLLEAF</sequence>
<dbReference type="AlphaFoldDB" id="A0AAE3R5X5"/>
<comment type="caution">
    <text evidence="1">The sequence shown here is derived from an EMBL/GenBank/DDBJ whole genome shotgun (WGS) entry which is preliminary data.</text>
</comment>
<organism evidence="1 2">
    <name type="scientific">Xanthocytophaga agilis</name>
    <dbReference type="NCBI Taxonomy" id="3048010"/>
    <lineage>
        <taxon>Bacteria</taxon>
        <taxon>Pseudomonadati</taxon>
        <taxon>Bacteroidota</taxon>
        <taxon>Cytophagia</taxon>
        <taxon>Cytophagales</taxon>
        <taxon>Rhodocytophagaceae</taxon>
        <taxon>Xanthocytophaga</taxon>
    </lineage>
</organism>
<evidence type="ECO:0000313" key="2">
    <source>
        <dbReference type="Proteomes" id="UP001232063"/>
    </source>
</evidence>